<evidence type="ECO:0000313" key="12">
    <source>
        <dbReference type="Proteomes" id="UP000518266"/>
    </source>
</evidence>
<keyword evidence="5" id="KW-0130">Cell adhesion</keyword>
<dbReference type="Gene3D" id="3.80.10.10">
    <property type="entry name" value="Ribonuclease Inhibitor"/>
    <property type="match status" value="1"/>
</dbReference>
<dbReference type="PANTHER" id="PTHR22650:SF6">
    <property type="entry name" value="PLATELET GLYCOPROTEIN IX"/>
    <property type="match status" value="1"/>
</dbReference>
<organism evidence="11 12">
    <name type="scientific">Dissostichus mawsoni</name>
    <name type="common">Antarctic cod</name>
    <dbReference type="NCBI Taxonomy" id="36200"/>
    <lineage>
        <taxon>Eukaryota</taxon>
        <taxon>Metazoa</taxon>
        <taxon>Chordata</taxon>
        <taxon>Craniata</taxon>
        <taxon>Vertebrata</taxon>
        <taxon>Euteleostomi</taxon>
        <taxon>Actinopterygii</taxon>
        <taxon>Neopterygii</taxon>
        <taxon>Teleostei</taxon>
        <taxon>Neoteleostei</taxon>
        <taxon>Acanthomorphata</taxon>
        <taxon>Eupercaria</taxon>
        <taxon>Perciformes</taxon>
        <taxon>Notothenioidei</taxon>
        <taxon>Nototheniidae</taxon>
        <taxon>Dissostichus</taxon>
    </lineage>
</organism>
<dbReference type="InterPro" id="IPR000483">
    <property type="entry name" value="Cys-rich_flank_reg_C"/>
</dbReference>
<protein>
    <recommendedName>
        <fullName evidence="10">LRRCT domain-containing protein</fullName>
    </recommendedName>
</protein>
<dbReference type="SMART" id="SM00082">
    <property type="entry name" value="LRRCT"/>
    <property type="match status" value="1"/>
</dbReference>
<name>A0A7J5ZG91_DISMA</name>
<dbReference type="Proteomes" id="UP000518266">
    <property type="component" value="Unassembled WGS sequence"/>
</dbReference>
<keyword evidence="7" id="KW-0472">Membrane</keyword>
<feature type="non-terminal residue" evidence="11">
    <location>
        <position position="280"/>
    </location>
</feature>
<evidence type="ECO:0000256" key="1">
    <source>
        <dbReference type="ARBA" id="ARBA00004167"/>
    </source>
</evidence>
<reference evidence="11 12" key="1">
    <citation type="submission" date="2020-03" db="EMBL/GenBank/DDBJ databases">
        <title>Dissostichus mawsoni Genome sequencing and assembly.</title>
        <authorList>
            <person name="Park H."/>
        </authorList>
    </citation>
    <scope>NUCLEOTIDE SEQUENCE [LARGE SCALE GENOMIC DNA]</scope>
    <source>
        <strain evidence="11">DM0001</strain>
        <tissue evidence="11">Muscle</tissue>
    </source>
</reference>
<proteinExistence type="predicted"/>
<keyword evidence="6" id="KW-1133">Transmembrane helix</keyword>
<dbReference type="EMBL" id="JAAKFY010000002">
    <property type="protein sequence ID" value="KAF3860660.1"/>
    <property type="molecule type" value="Genomic_DNA"/>
</dbReference>
<evidence type="ECO:0000256" key="8">
    <source>
        <dbReference type="ARBA" id="ARBA00023157"/>
    </source>
</evidence>
<feature type="signal peptide" evidence="9">
    <location>
        <begin position="1"/>
        <end position="18"/>
    </location>
</feature>
<accession>A0A7J5ZG91</accession>
<evidence type="ECO:0000256" key="3">
    <source>
        <dbReference type="ARBA" id="ARBA00022692"/>
    </source>
</evidence>
<evidence type="ECO:0000256" key="6">
    <source>
        <dbReference type="ARBA" id="ARBA00022989"/>
    </source>
</evidence>
<dbReference type="InterPro" id="IPR052313">
    <property type="entry name" value="GPIb-IX-V_Complex"/>
</dbReference>
<feature type="chain" id="PRO_5029465678" description="LRRCT domain-containing protein" evidence="9">
    <location>
        <begin position="19"/>
        <end position="280"/>
    </location>
</feature>
<evidence type="ECO:0000256" key="4">
    <source>
        <dbReference type="ARBA" id="ARBA00022729"/>
    </source>
</evidence>
<keyword evidence="3" id="KW-0812">Transmembrane</keyword>
<evidence type="ECO:0000259" key="10">
    <source>
        <dbReference type="SMART" id="SM00082"/>
    </source>
</evidence>
<comment type="subcellular location">
    <subcellularLocation>
        <location evidence="1">Membrane</location>
        <topology evidence="1">Single-pass membrane protein</topology>
    </subcellularLocation>
</comment>
<feature type="domain" description="LRRCT" evidence="10">
    <location>
        <begin position="82"/>
        <end position="133"/>
    </location>
</feature>
<gene>
    <name evidence="11" type="ORF">F7725_000915</name>
</gene>
<dbReference type="AlphaFoldDB" id="A0A7J5ZG91"/>
<dbReference type="InterPro" id="IPR032675">
    <property type="entry name" value="LRR_dom_sf"/>
</dbReference>
<dbReference type="PANTHER" id="PTHR22650">
    <property type="entry name" value="GLYCOPROTEIN IB BETA"/>
    <property type="match status" value="1"/>
</dbReference>
<sequence length="280" mass="30591">MLCSLILAAFLVWATSSAHTTGRPCLCSALLPEGLRSLDLVELPTLPSDTTELHVQDNRLTSVSPGHFDRLVALKKVSLSGNPFQCDCRIQYLRSWLLKNRAVVLKEPICAGPDSVAQKAITELSDEYFSSCVLAFTDRTSTLLRHKLLQIKDAFNSVRHIMHDAVWLHQRGVEPEVPVPVEHSLFDAVAGIRRDLFVGVVDPRADQDRLTGSGRGQRQLALPMIVALLHLGQSGGGPCGGDHLSNGFSVLPSNSLVQHWLPGRMCLSHPHEVHVAGQQG</sequence>
<keyword evidence="12" id="KW-1185">Reference proteome</keyword>
<keyword evidence="4 9" id="KW-0732">Signal</keyword>
<dbReference type="OrthoDB" id="72369at2759"/>
<evidence type="ECO:0000256" key="9">
    <source>
        <dbReference type="SAM" id="SignalP"/>
    </source>
</evidence>
<dbReference type="SUPFAM" id="SSF52058">
    <property type="entry name" value="L domain-like"/>
    <property type="match status" value="1"/>
</dbReference>
<keyword evidence="2" id="KW-0433">Leucine-rich repeat</keyword>
<keyword evidence="8" id="KW-1015">Disulfide bond</keyword>
<evidence type="ECO:0000256" key="2">
    <source>
        <dbReference type="ARBA" id="ARBA00022614"/>
    </source>
</evidence>
<evidence type="ECO:0000256" key="5">
    <source>
        <dbReference type="ARBA" id="ARBA00022889"/>
    </source>
</evidence>
<evidence type="ECO:0000313" key="11">
    <source>
        <dbReference type="EMBL" id="KAF3860660.1"/>
    </source>
</evidence>
<comment type="caution">
    <text evidence="11">The sequence shown here is derived from an EMBL/GenBank/DDBJ whole genome shotgun (WGS) entry which is preliminary data.</text>
</comment>
<evidence type="ECO:0000256" key="7">
    <source>
        <dbReference type="ARBA" id="ARBA00023136"/>
    </source>
</evidence>